<name>A0A392VPT3_9FABA</name>
<keyword evidence="3" id="KW-1185">Reference proteome</keyword>
<proteinExistence type="predicted"/>
<feature type="compositionally biased region" description="Low complexity" evidence="1">
    <location>
        <begin position="1"/>
        <end position="19"/>
    </location>
</feature>
<protein>
    <submittedName>
        <fullName evidence="2">Uncharacterized protein</fullName>
    </submittedName>
</protein>
<evidence type="ECO:0000313" key="3">
    <source>
        <dbReference type="Proteomes" id="UP000265520"/>
    </source>
</evidence>
<evidence type="ECO:0000256" key="1">
    <source>
        <dbReference type="SAM" id="MobiDB-lite"/>
    </source>
</evidence>
<dbReference type="Proteomes" id="UP000265520">
    <property type="component" value="Unassembled WGS sequence"/>
</dbReference>
<organism evidence="2 3">
    <name type="scientific">Trifolium medium</name>
    <dbReference type="NCBI Taxonomy" id="97028"/>
    <lineage>
        <taxon>Eukaryota</taxon>
        <taxon>Viridiplantae</taxon>
        <taxon>Streptophyta</taxon>
        <taxon>Embryophyta</taxon>
        <taxon>Tracheophyta</taxon>
        <taxon>Spermatophyta</taxon>
        <taxon>Magnoliopsida</taxon>
        <taxon>eudicotyledons</taxon>
        <taxon>Gunneridae</taxon>
        <taxon>Pentapetalae</taxon>
        <taxon>rosids</taxon>
        <taxon>fabids</taxon>
        <taxon>Fabales</taxon>
        <taxon>Fabaceae</taxon>
        <taxon>Papilionoideae</taxon>
        <taxon>50 kb inversion clade</taxon>
        <taxon>NPAAA clade</taxon>
        <taxon>Hologalegina</taxon>
        <taxon>IRL clade</taxon>
        <taxon>Trifolieae</taxon>
        <taxon>Trifolium</taxon>
    </lineage>
</organism>
<dbReference type="EMBL" id="LXQA011243466">
    <property type="protein sequence ID" value="MCI90394.1"/>
    <property type="molecule type" value="Genomic_DNA"/>
</dbReference>
<dbReference type="AlphaFoldDB" id="A0A392VPT3"/>
<evidence type="ECO:0000313" key="2">
    <source>
        <dbReference type="EMBL" id="MCI90394.1"/>
    </source>
</evidence>
<feature type="region of interest" description="Disordered" evidence="1">
    <location>
        <begin position="1"/>
        <end position="36"/>
    </location>
</feature>
<reference evidence="2 3" key="1">
    <citation type="journal article" date="2018" name="Front. Plant Sci.">
        <title>Red Clover (Trifolium pratense) and Zigzag Clover (T. medium) - A Picture of Genomic Similarities and Differences.</title>
        <authorList>
            <person name="Dluhosova J."/>
            <person name="Istvanek J."/>
            <person name="Nedelnik J."/>
            <person name="Repkova J."/>
        </authorList>
    </citation>
    <scope>NUCLEOTIDE SEQUENCE [LARGE SCALE GENOMIC DNA]</scope>
    <source>
        <strain evidence="3">cv. 10/8</strain>
        <tissue evidence="2">Leaf</tissue>
    </source>
</reference>
<sequence length="36" mass="3725">MTSSSPSTDTPDTSSSPTPLAQPAPPTRTMVTCSMR</sequence>
<feature type="non-terminal residue" evidence="2">
    <location>
        <position position="36"/>
    </location>
</feature>
<comment type="caution">
    <text evidence="2">The sequence shown here is derived from an EMBL/GenBank/DDBJ whole genome shotgun (WGS) entry which is preliminary data.</text>
</comment>
<accession>A0A392VPT3</accession>